<dbReference type="AlphaFoldDB" id="A0A439D3J2"/>
<organism evidence="2 3">
    <name type="scientific">Xylaria grammica</name>
    <dbReference type="NCBI Taxonomy" id="363999"/>
    <lineage>
        <taxon>Eukaryota</taxon>
        <taxon>Fungi</taxon>
        <taxon>Dikarya</taxon>
        <taxon>Ascomycota</taxon>
        <taxon>Pezizomycotina</taxon>
        <taxon>Sordariomycetes</taxon>
        <taxon>Xylariomycetidae</taxon>
        <taxon>Xylariales</taxon>
        <taxon>Xylariaceae</taxon>
        <taxon>Xylaria</taxon>
    </lineage>
</organism>
<evidence type="ECO:0000256" key="1">
    <source>
        <dbReference type="SAM" id="SignalP"/>
    </source>
</evidence>
<reference evidence="2 3" key="1">
    <citation type="submission" date="2018-12" db="EMBL/GenBank/DDBJ databases">
        <title>Draft genome sequence of Xylaria grammica IHI A82.</title>
        <authorList>
            <person name="Buettner E."/>
            <person name="Kellner H."/>
        </authorList>
    </citation>
    <scope>NUCLEOTIDE SEQUENCE [LARGE SCALE GENOMIC DNA]</scope>
    <source>
        <strain evidence="2 3">IHI A82</strain>
    </source>
</reference>
<proteinExistence type="predicted"/>
<keyword evidence="1" id="KW-0732">Signal</keyword>
<dbReference type="Proteomes" id="UP000286045">
    <property type="component" value="Unassembled WGS sequence"/>
</dbReference>
<gene>
    <name evidence="2" type="ORF">EKO27_g6119</name>
</gene>
<evidence type="ECO:0000313" key="3">
    <source>
        <dbReference type="Proteomes" id="UP000286045"/>
    </source>
</evidence>
<name>A0A439D3J2_9PEZI</name>
<comment type="caution">
    <text evidence="2">The sequence shown here is derived from an EMBL/GenBank/DDBJ whole genome shotgun (WGS) entry which is preliminary data.</text>
</comment>
<protein>
    <submittedName>
        <fullName evidence="2">Uncharacterized protein</fullName>
    </submittedName>
</protein>
<evidence type="ECO:0000313" key="2">
    <source>
        <dbReference type="EMBL" id="RWA08971.1"/>
    </source>
</evidence>
<feature type="signal peptide" evidence="1">
    <location>
        <begin position="1"/>
        <end position="22"/>
    </location>
</feature>
<accession>A0A439D3J2</accession>
<dbReference type="EMBL" id="RYZI01000175">
    <property type="protein sequence ID" value="RWA08971.1"/>
    <property type="molecule type" value="Genomic_DNA"/>
</dbReference>
<keyword evidence="3" id="KW-1185">Reference proteome</keyword>
<sequence length="161" mass="17746">MMAKSLMKLLAIPALLAGIAQSRPTEIEGRDDCPFTVAIPDNTYYQEGSNFVLTWNPDKLPPGTLDLQVQSSLIVPIITGYGTNIYGQTIPIYDFKGGYKKLGSPDLKERTYTWPVEIIANATGPEYVYSISGYYTIQYNPPYGDTTGYCTTPNFHVSASP</sequence>
<feature type="chain" id="PRO_5019309115" evidence="1">
    <location>
        <begin position="23"/>
        <end position="161"/>
    </location>
</feature>